<dbReference type="AlphaFoldDB" id="A0AAI9SW93"/>
<evidence type="ECO:0000313" key="1">
    <source>
        <dbReference type="EMBL" id="KAI3403871.2"/>
    </source>
</evidence>
<dbReference type="Proteomes" id="UP001202479">
    <property type="component" value="Unassembled WGS sequence"/>
</dbReference>
<reference evidence="1" key="1">
    <citation type="journal article" date="2022" name="DNA Res.">
        <title>Genome analysis of five recently described species of the CUG-Ser clade uncovers Candida theae as a new hybrid lineage with pathogenic potential in the Candida parapsilosis species complex.</title>
        <authorList>
            <person name="Mixao V."/>
            <person name="Del Olmo V."/>
            <person name="Hegedusova E."/>
            <person name="Saus E."/>
            <person name="Pryszcz L."/>
            <person name="Cillingova A."/>
            <person name="Nosek J."/>
            <person name="Gabaldon T."/>
        </authorList>
    </citation>
    <scope>NUCLEOTIDE SEQUENCE</scope>
    <source>
        <strain evidence="1">CBS 10844</strain>
    </source>
</reference>
<proteinExistence type="predicted"/>
<comment type="caution">
    <text evidence="1">The sequence shown here is derived from an EMBL/GenBank/DDBJ whole genome shotgun (WGS) entry which is preliminary data.</text>
</comment>
<keyword evidence="2" id="KW-1185">Reference proteome</keyword>
<evidence type="ECO:0000313" key="2">
    <source>
        <dbReference type="Proteomes" id="UP001202479"/>
    </source>
</evidence>
<protein>
    <submittedName>
        <fullName evidence="1">Uncharacterized protein</fullName>
    </submittedName>
</protein>
<name>A0AAI9SW93_9ASCO</name>
<dbReference type="EMBL" id="JAHUZD010000118">
    <property type="protein sequence ID" value="KAI3403871.2"/>
    <property type="molecule type" value="Genomic_DNA"/>
</dbReference>
<accession>A0AAI9SW93</accession>
<sequence>MTSSISKEPSNKDFFNPQYGYADVNVKTQQYSDKPTPILAHHNNKAAEYISDHADKEHAKKYAQSGGKRIFNMLIGFICH</sequence>
<gene>
    <name evidence="1" type="ORF">KGF56_003301</name>
</gene>
<dbReference type="GeneID" id="73380916"/>
<dbReference type="RefSeq" id="XP_049179618.1">
    <property type="nucleotide sequence ID" value="XM_049324619.1"/>
</dbReference>
<organism evidence="1 2">
    <name type="scientific">Candida oxycetoniae</name>
    <dbReference type="NCBI Taxonomy" id="497107"/>
    <lineage>
        <taxon>Eukaryota</taxon>
        <taxon>Fungi</taxon>
        <taxon>Dikarya</taxon>
        <taxon>Ascomycota</taxon>
        <taxon>Saccharomycotina</taxon>
        <taxon>Pichiomycetes</taxon>
        <taxon>Debaryomycetaceae</taxon>
        <taxon>Candida/Lodderomyces clade</taxon>
        <taxon>Candida</taxon>
    </lineage>
</organism>